<gene>
    <name evidence="1" type="ORF">KQX54_004493</name>
</gene>
<sequence length="213" mass="24119">MSEPVKKKPRSAKISQHQWYDIYPEWRQWVREVPSDPSKYFCTACKASLSCGCSEILRHSTSRGHIKNMQLLIQESTNIENTTSSASVQQAVCSSNSKSSLADSDAEFDFKERVQIAELRFATFLAENNLSLSIASQMLNLFKTIGKKPAVLQAMKVGKTKASKLIDNVLSVVETDRMTKILRENNFSIHLDESSDCTNDKWMVVMVRYVEPN</sequence>
<reference evidence="1 2" key="1">
    <citation type="journal article" date="2021" name="J. Hered.">
        <title>A chromosome-level genome assembly of the parasitoid wasp, Cotesia glomerata (Hymenoptera: Braconidae).</title>
        <authorList>
            <person name="Pinto B.J."/>
            <person name="Weis J.J."/>
            <person name="Gamble T."/>
            <person name="Ode P.J."/>
            <person name="Paul R."/>
            <person name="Zaspel J.M."/>
        </authorList>
    </citation>
    <scope>NUCLEOTIDE SEQUENCE [LARGE SCALE GENOMIC DNA]</scope>
    <source>
        <strain evidence="1">CgM1</strain>
    </source>
</reference>
<name>A0AAV7J182_COTGL</name>
<dbReference type="AlphaFoldDB" id="A0AAV7J182"/>
<feature type="non-terminal residue" evidence="1">
    <location>
        <position position="213"/>
    </location>
</feature>
<organism evidence="1 2">
    <name type="scientific">Cotesia glomerata</name>
    <name type="common">Lepidopteran parasitic wasp</name>
    <name type="synonym">Apanteles glomeratus</name>
    <dbReference type="NCBI Taxonomy" id="32391"/>
    <lineage>
        <taxon>Eukaryota</taxon>
        <taxon>Metazoa</taxon>
        <taxon>Ecdysozoa</taxon>
        <taxon>Arthropoda</taxon>
        <taxon>Hexapoda</taxon>
        <taxon>Insecta</taxon>
        <taxon>Pterygota</taxon>
        <taxon>Neoptera</taxon>
        <taxon>Endopterygota</taxon>
        <taxon>Hymenoptera</taxon>
        <taxon>Apocrita</taxon>
        <taxon>Ichneumonoidea</taxon>
        <taxon>Braconidae</taxon>
        <taxon>Microgastrinae</taxon>
        <taxon>Cotesia</taxon>
    </lineage>
</organism>
<accession>A0AAV7J182</accession>
<evidence type="ECO:0000313" key="1">
    <source>
        <dbReference type="EMBL" id="KAH0563681.1"/>
    </source>
</evidence>
<dbReference type="EMBL" id="JAHXZJ010000002">
    <property type="protein sequence ID" value="KAH0563681.1"/>
    <property type="molecule type" value="Genomic_DNA"/>
</dbReference>
<keyword evidence="2" id="KW-1185">Reference proteome</keyword>
<dbReference type="Proteomes" id="UP000826195">
    <property type="component" value="Unassembled WGS sequence"/>
</dbReference>
<protein>
    <submittedName>
        <fullName evidence="1">Uncharacterized protein</fullName>
    </submittedName>
</protein>
<comment type="caution">
    <text evidence="1">The sequence shown here is derived from an EMBL/GenBank/DDBJ whole genome shotgun (WGS) entry which is preliminary data.</text>
</comment>
<evidence type="ECO:0000313" key="2">
    <source>
        <dbReference type="Proteomes" id="UP000826195"/>
    </source>
</evidence>
<proteinExistence type="predicted"/>